<sequence>MAGHEGPLRDAEFGFPYMLWGAHRATPRPVSRLPVSGGCPAILQVSTVLSRCFLIAAGAAFPPRADEMRRVSFARYYEDLPTPGPVTAALAPAFGVLHRR</sequence>
<organism evidence="1 2">
    <name type="scientific">Litorivita pollutaquae</name>
    <dbReference type="NCBI Taxonomy" id="2200892"/>
    <lineage>
        <taxon>Bacteria</taxon>
        <taxon>Pseudomonadati</taxon>
        <taxon>Pseudomonadota</taxon>
        <taxon>Alphaproteobacteria</taxon>
        <taxon>Rhodobacterales</taxon>
        <taxon>Paracoccaceae</taxon>
        <taxon>Litorivita</taxon>
    </lineage>
</organism>
<accession>A0A2V4MQA3</accession>
<evidence type="ECO:0000313" key="2">
    <source>
        <dbReference type="Proteomes" id="UP000248012"/>
    </source>
</evidence>
<dbReference type="EMBL" id="QFVT01000002">
    <property type="protein sequence ID" value="PYC48895.1"/>
    <property type="molecule type" value="Genomic_DNA"/>
</dbReference>
<comment type="caution">
    <text evidence="1">The sequence shown here is derived from an EMBL/GenBank/DDBJ whole genome shotgun (WGS) entry which is preliminary data.</text>
</comment>
<keyword evidence="2" id="KW-1185">Reference proteome</keyword>
<gene>
    <name evidence="1" type="ORF">DI396_02100</name>
</gene>
<dbReference type="AlphaFoldDB" id="A0A2V4MQA3"/>
<protein>
    <submittedName>
        <fullName evidence="1">Uncharacterized protein</fullName>
    </submittedName>
</protein>
<evidence type="ECO:0000313" key="1">
    <source>
        <dbReference type="EMBL" id="PYC48895.1"/>
    </source>
</evidence>
<reference evidence="1 2" key="1">
    <citation type="submission" date="2018-05" db="EMBL/GenBank/DDBJ databases">
        <title>Oceanovita maritima gen. nov., sp. nov., a marine bacterium in the family Rhodobacteraceae isolated from surface seawater of Lundu port Xiamen, China.</title>
        <authorList>
            <person name="Hetharua B.H."/>
            <person name="Min D."/>
            <person name="Liao H."/>
            <person name="Tian Y."/>
        </authorList>
    </citation>
    <scope>NUCLEOTIDE SEQUENCE [LARGE SCALE GENOMIC DNA]</scope>
    <source>
        <strain evidence="1 2">FSX-11</strain>
    </source>
</reference>
<dbReference type="Proteomes" id="UP000248012">
    <property type="component" value="Unassembled WGS sequence"/>
</dbReference>
<proteinExistence type="predicted"/>
<name>A0A2V4MQA3_9RHOB</name>